<dbReference type="Pfam" id="PF04739">
    <property type="entry name" value="AMPKBI"/>
    <property type="match status" value="1"/>
</dbReference>
<sequence>MGNASGRLDETADAEMDDGGARAGSGDYSSLRLMDRGFPPYGAGGSGSTRVRPAPSTGYVGGGSPPGCPPRPLSPRMFVPQSPVAPLQRAVDGPTPIFNQILISREEEDNDAPPQKLIPTLLVSTLGGKNVYVEGSWDNWKSRQTVHKCGKDHCILLGLASGVYRYRFIVDGERRFQPDRPCETDNMGDIANLLDVHDFIPESVDSVSELMAPPSPDSSYGFVAPDDKEFSKEPPALPSQLHLGALNSGGSNGECARPKHVVLNHLYIEKGWGPQPLVALGQTYRFNSKYVTTVLYKAITR</sequence>
<dbReference type="InterPro" id="IPR032640">
    <property type="entry name" value="AMPK1_CBM"/>
</dbReference>
<dbReference type="PANTHER" id="PTHR46316">
    <property type="entry name" value="SNF1-RELATED PROTEIN KINASE REGULATORY SUBUNIT BETA-1"/>
    <property type="match status" value="1"/>
</dbReference>
<accession>A0A8J5SNL5</accession>
<evidence type="ECO:0000313" key="4">
    <source>
        <dbReference type="Proteomes" id="UP000729402"/>
    </source>
</evidence>
<gene>
    <name evidence="3" type="ORF">GUJ93_ZPchr0007g6183</name>
</gene>
<reference evidence="3" key="2">
    <citation type="submission" date="2021-02" db="EMBL/GenBank/DDBJ databases">
        <authorList>
            <person name="Kimball J.A."/>
            <person name="Haas M.W."/>
            <person name="Macchietto M."/>
            <person name="Kono T."/>
            <person name="Duquette J."/>
            <person name="Shao M."/>
        </authorList>
    </citation>
    <scope>NUCLEOTIDE SEQUENCE</scope>
    <source>
        <tissue evidence="3">Fresh leaf tissue</tissue>
    </source>
</reference>
<evidence type="ECO:0000259" key="2">
    <source>
        <dbReference type="SMART" id="SM01010"/>
    </source>
</evidence>
<organism evidence="3 4">
    <name type="scientific">Zizania palustris</name>
    <name type="common">Northern wild rice</name>
    <dbReference type="NCBI Taxonomy" id="103762"/>
    <lineage>
        <taxon>Eukaryota</taxon>
        <taxon>Viridiplantae</taxon>
        <taxon>Streptophyta</taxon>
        <taxon>Embryophyta</taxon>
        <taxon>Tracheophyta</taxon>
        <taxon>Spermatophyta</taxon>
        <taxon>Magnoliopsida</taxon>
        <taxon>Liliopsida</taxon>
        <taxon>Poales</taxon>
        <taxon>Poaceae</taxon>
        <taxon>BOP clade</taxon>
        <taxon>Oryzoideae</taxon>
        <taxon>Oryzeae</taxon>
        <taxon>Zizaniinae</taxon>
        <taxon>Zizania</taxon>
    </lineage>
</organism>
<proteinExistence type="predicted"/>
<dbReference type="PANTHER" id="PTHR46316:SF3">
    <property type="entry name" value="OS07G0687300 PROTEIN"/>
    <property type="match status" value="1"/>
</dbReference>
<dbReference type="InterPro" id="IPR043554">
    <property type="entry name" value="KINB"/>
</dbReference>
<evidence type="ECO:0000313" key="3">
    <source>
        <dbReference type="EMBL" id="KAG8079256.1"/>
    </source>
</evidence>
<dbReference type="SMART" id="SM01010">
    <property type="entry name" value="AMPKBI"/>
    <property type="match status" value="1"/>
</dbReference>
<dbReference type="AlphaFoldDB" id="A0A8J5SNL5"/>
<keyword evidence="4" id="KW-1185">Reference proteome</keyword>
<reference evidence="3" key="1">
    <citation type="journal article" date="2021" name="bioRxiv">
        <title>Whole Genome Assembly and Annotation of Northern Wild Rice, Zizania palustris L., Supports a Whole Genome Duplication in the Zizania Genus.</title>
        <authorList>
            <person name="Haas M."/>
            <person name="Kono T."/>
            <person name="Macchietto M."/>
            <person name="Millas R."/>
            <person name="McGilp L."/>
            <person name="Shao M."/>
            <person name="Duquette J."/>
            <person name="Hirsch C.N."/>
            <person name="Kimball J."/>
        </authorList>
    </citation>
    <scope>NUCLEOTIDE SEQUENCE</scope>
    <source>
        <tissue evidence="3">Fresh leaf tissue</tissue>
    </source>
</reference>
<feature type="domain" description="Association with the SNF1 complex (ASC)" evidence="2">
    <location>
        <begin position="213"/>
        <end position="299"/>
    </location>
</feature>
<dbReference type="Proteomes" id="UP000729402">
    <property type="component" value="Unassembled WGS sequence"/>
</dbReference>
<dbReference type="OrthoDB" id="531008at2759"/>
<comment type="caution">
    <text evidence="3">The sequence shown here is derived from an EMBL/GenBank/DDBJ whole genome shotgun (WGS) entry which is preliminary data.</text>
</comment>
<feature type="region of interest" description="Disordered" evidence="1">
    <location>
        <begin position="1"/>
        <end position="65"/>
    </location>
</feature>
<dbReference type="Pfam" id="PF16561">
    <property type="entry name" value="AMPK1_CBM"/>
    <property type="match status" value="1"/>
</dbReference>
<dbReference type="CDD" id="cd02859">
    <property type="entry name" value="E_set_AMPKbeta_like_N"/>
    <property type="match status" value="1"/>
</dbReference>
<evidence type="ECO:0000256" key="1">
    <source>
        <dbReference type="SAM" id="MobiDB-lite"/>
    </source>
</evidence>
<dbReference type="InterPro" id="IPR006828">
    <property type="entry name" value="ASC_dom"/>
</dbReference>
<dbReference type="EMBL" id="JAAALK010000282">
    <property type="protein sequence ID" value="KAG8079256.1"/>
    <property type="molecule type" value="Genomic_DNA"/>
</dbReference>
<protein>
    <recommendedName>
        <fullName evidence="2">Association with the SNF1 complex (ASC) domain-containing protein</fullName>
    </recommendedName>
</protein>
<name>A0A8J5SNL5_ZIZPA</name>